<comment type="caution">
    <text evidence="1">The sequence shown here is derived from an EMBL/GenBank/DDBJ whole genome shotgun (WGS) entry which is preliminary data.</text>
</comment>
<name>A0AAW5C6K5_9BACT</name>
<dbReference type="RefSeq" id="WP_013613180.1">
    <property type="nucleotide sequence ID" value="NZ_JAHOOV010000001.1"/>
</dbReference>
<dbReference type="Proteomes" id="UP001199750">
    <property type="component" value="Unassembled WGS sequence"/>
</dbReference>
<organism evidence="1 2">
    <name type="scientific">Odoribacter splanchnicus</name>
    <dbReference type="NCBI Taxonomy" id="28118"/>
    <lineage>
        <taxon>Bacteria</taxon>
        <taxon>Pseudomonadati</taxon>
        <taxon>Bacteroidota</taxon>
        <taxon>Bacteroidia</taxon>
        <taxon>Bacteroidales</taxon>
        <taxon>Odoribacteraceae</taxon>
        <taxon>Odoribacter</taxon>
    </lineage>
</organism>
<dbReference type="AlphaFoldDB" id="A0AAW5C6K5"/>
<gene>
    <name evidence="1" type="ORF">L0P03_08180</name>
</gene>
<evidence type="ECO:0000313" key="1">
    <source>
        <dbReference type="EMBL" id="MCG4959824.1"/>
    </source>
</evidence>
<proteinExistence type="predicted"/>
<reference evidence="1" key="1">
    <citation type="submission" date="2022-01" db="EMBL/GenBank/DDBJ databases">
        <title>Collection of gut derived symbiotic bacterial strains cultured from healthy donors.</title>
        <authorList>
            <person name="Lin H."/>
            <person name="Kohout C."/>
            <person name="Waligurski E."/>
            <person name="Pamer E.G."/>
        </authorList>
    </citation>
    <scope>NUCLEOTIDE SEQUENCE</scope>
    <source>
        <strain evidence="1">DFI.1.149</strain>
    </source>
</reference>
<accession>A0AAW5C6K5</accession>
<evidence type="ECO:0000313" key="2">
    <source>
        <dbReference type="Proteomes" id="UP001199750"/>
    </source>
</evidence>
<dbReference type="EMBL" id="JAKNDN010000013">
    <property type="protein sequence ID" value="MCG4959824.1"/>
    <property type="molecule type" value="Genomic_DNA"/>
</dbReference>
<protein>
    <submittedName>
        <fullName evidence="1">Uncharacterized protein</fullName>
    </submittedName>
</protein>
<sequence>MKEFSVCYDRFCLGNYTLVCDGSDTVQATADLGAFEMYVLGMWNDGLVVTMKAYDEVCGENQFVLLVPDGSEQLMSFSPGRGFVVRPYRAARQGRFAYLLDFLCGLKYKGYQGYEEYDEEEKMIFGIVRVGEKSLTYGGKNLQEVKSDFIQKIEQETASRDNKITNSEI</sequence>
<dbReference type="GeneID" id="61276241"/>